<reference evidence="1 2" key="2">
    <citation type="submission" date="2018-10" db="EMBL/GenBank/DDBJ databases">
        <authorList>
            <consortium name="Pathogen Informatics"/>
        </authorList>
    </citation>
    <scope>NUCLEOTIDE SEQUENCE [LARGE SCALE GENOMIC DNA]</scope>
</reference>
<name>A0A0N4UT16_ENTVE</name>
<evidence type="ECO:0000313" key="1">
    <source>
        <dbReference type="EMBL" id="VDD85088.1"/>
    </source>
</evidence>
<reference evidence="3" key="1">
    <citation type="submission" date="2017-02" db="UniProtKB">
        <authorList>
            <consortium name="WormBaseParasite"/>
        </authorList>
    </citation>
    <scope>IDENTIFICATION</scope>
</reference>
<evidence type="ECO:0000313" key="2">
    <source>
        <dbReference type="Proteomes" id="UP000274131"/>
    </source>
</evidence>
<evidence type="ECO:0000313" key="3">
    <source>
        <dbReference type="WBParaSite" id="EVEC_0000032501-mRNA-1"/>
    </source>
</evidence>
<gene>
    <name evidence="1" type="ORF">EVEC_LOCUS231</name>
</gene>
<sequence length="167" mass="19421">MLRALLTRMVIADHIDAEMTSREAREKVEDELNRNGVEIRDIFVIRGKSYRPESPERRKEFADRITKYLKKAMGRQNLIYGRSEIDGYSLNEENGSPALPFTVNVLPVTDARDYEMMAEVVFDSFENFDRITAVFVNEMTNHIPLSMGLDNNKRTVSFHLKLFLHPH</sequence>
<dbReference type="WBParaSite" id="EVEC_0000032501-mRNA-1">
    <property type="protein sequence ID" value="EVEC_0000032501-mRNA-1"/>
    <property type="gene ID" value="EVEC_0000032501"/>
</dbReference>
<keyword evidence="2" id="KW-1185">Reference proteome</keyword>
<dbReference type="EMBL" id="UXUI01000172">
    <property type="protein sequence ID" value="VDD85088.1"/>
    <property type="molecule type" value="Genomic_DNA"/>
</dbReference>
<dbReference type="Proteomes" id="UP000274131">
    <property type="component" value="Unassembled WGS sequence"/>
</dbReference>
<dbReference type="AlphaFoldDB" id="A0A0N4UT16"/>
<proteinExistence type="predicted"/>
<organism evidence="3">
    <name type="scientific">Enterobius vermicularis</name>
    <name type="common">Human pinworm</name>
    <dbReference type="NCBI Taxonomy" id="51028"/>
    <lineage>
        <taxon>Eukaryota</taxon>
        <taxon>Metazoa</taxon>
        <taxon>Ecdysozoa</taxon>
        <taxon>Nematoda</taxon>
        <taxon>Chromadorea</taxon>
        <taxon>Rhabditida</taxon>
        <taxon>Spirurina</taxon>
        <taxon>Oxyuridomorpha</taxon>
        <taxon>Oxyuroidea</taxon>
        <taxon>Oxyuridae</taxon>
        <taxon>Enterobius</taxon>
    </lineage>
</organism>
<accession>A0A0N4UT16</accession>
<protein>
    <submittedName>
        <fullName evidence="3">AKAP7_NLS domain-containing protein</fullName>
    </submittedName>
</protein>